<dbReference type="NCBIfam" id="TIGR00732">
    <property type="entry name" value="dprA"/>
    <property type="match status" value="1"/>
</dbReference>
<organism evidence="3 4">
    <name type="scientific">Niallia endozanthoxylica</name>
    <dbReference type="NCBI Taxonomy" id="2036016"/>
    <lineage>
        <taxon>Bacteria</taxon>
        <taxon>Bacillati</taxon>
        <taxon>Bacillota</taxon>
        <taxon>Bacilli</taxon>
        <taxon>Bacillales</taxon>
        <taxon>Bacillaceae</taxon>
        <taxon>Niallia</taxon>
    </lineage>
</organism>
<dbReference type="AlphaFoldDB" id="A0A5J5HTN1"/>
<dbReference type="OrthoDB" id="9785707at2"/>
<evidence type="ECO:0000259" key="2">
    <source>
        <dbReference type="Pfam" id="PF02481"/>
    </source>
</evidence>
<name>A0A5J5HTN1_9BACI</name>
<proteinExistence type="inferred from homology"/>
<dbReference type="EMBL" id="VYKL01000015">
    <property type="protein sequence ID" value="KAA9025889.1"/>
    <property type="molecule type" value="Genomic_DNA"/>
</dbReference>
<gene>
    <name evidence="3" type="primary">dprA</name>
    <name evidence="3" type="ORF">F4V44_08365</name>
</gene>
<keyword evidence="4" id="KW-1185">Reference proteome</keyword>
<dbReference type="GO" id="GO:0009294">
    <property type="term" value="P:DNA-mediated transformation"/>
    <property type="evidence" value="ECO:0007669"/>
    <property type="project" value="InterPro"/>
</dbReference>
<protein>
    <submittedName>
        <fullName evidence="3">DNA-protecting protein DprA</fullName>
    </submittedName>
</protein>
<comment type="similarity">
    <text evidence="1">Belongs to the DprA/Smf family.</text>
</comment>
<dbReference type="Gene3D" id="3.40.50.450">
    <property type="match status" value="1"/>
</dbReference>
<comment type="caution">
    <text evidence="3">The sequence shown here is derived from an EMBL/GenBank/DDBJ whole genome shotgun (WGS) entry which is preliminary data.</text>
</comment>
<dbReference type="Proteomes" id="UP000326671">
    <property type="component" value="Unassembled WGS sequence"/>
</dbReference>
<feature type="domain" description="Smf/DprA SLOG" evidence="2">
    <location>
        <begin position="75"/>
        <end position="283"/>
    </location>
</feature>
<dbReference type="InterPro" id="IPR003488">
    <property type="entry name" value="DprA"/>
</dbReference>
<evidence type="ECO:0000313" key="3">
    <source>
        <dbReference type="EMBL" id="KAA9025889.1"/>
    </source>
</evidence>
<dbReference type="Pfam" id="PF02481">
    <property type="entry name" value="DNA_processg_A"/>
    <property type="match status" value="1"/>
</dbReference>
<dbReference type="RefSeq" id="WP_150439543.1">
    <property type="nucleotide sequence ID" value="NZ_VYKL01000015.1"/>
</dbReference>
<evidence type="ECO:0000313" key="4">
    <source>
        <dbReference type="Proteomes" id="UP000326671"/>
    </source>
</evidence>
<sequence>MNFKQKLVHLHQCKGASWDSIHTILKKDPQLHSLYDFRSGSHFSTLKTAASILEDLKSQHIIERINQYEQNNIGIITLFDPEYPLLLKETYQPPWVLYAKGDLSLLSANRRLAVVGSRQATVFGKKSIELLFPELIEREIVVVSGLAAGIDAEAHQTAIRFGGRTIGVIAGGFEHIYPKQNAKLAQYMMERHLVLSEYPPHSTPQKWHFPMRNRIIAGISHGILVVEAKKRSGSLITADYALQEGRDVFAVPAHILSPYSVGTNKLIQQGAKLVITAKDILEEI</sequence>
<dbReference type="SUPFAM" id="SSF102405">
    <property type="entry name" value="MCP/YpsA-like"/>
    <property type="match status" value="1"/>
</dbReference>
<accession>A0A5J5HTN1</accession>
<dbReference type="PANTHER" id="PTHR43022">
    <property type="entry name" value="PROTEIN SMF"/>
    <property type="match status" value="1"/>
</dbReference>
<reference evidence="3 4" key="1">
    <citation type="submission" date="2019-09" db="EMBL/GenBank/DDBJ databases">
        <title>Whole genome sequences of isolates from the Mars Exploration Rovers.</title>
        <authorList>
            <person name="Seuylemezian A."/>
            <person name="Vaishampayan P."/>
        </authorList>
    </citation>
    <scope>NUCLEOTIDE SEQUENCE [LARGE SCALE GENOMIC DNA]</scope>
    <source>
        <strain evidence="3 4">MER_TA_151</strain>
    </source>
</reference>
<dbReference type="InterPro" id="IPR057666">
    <property type="entry name" value="DrpA_SLOG"/>
</dbReference>
<dbReference type="PANTHER" id="PTHR43022:SF1">
    <property type="entry name" value="PROTEIN SMF"/>
    <property type="match status" value="1"/>
</dbReference>
<evidence type="ECO:0000256" key="1">
    <source>
        <dbReference type="ARBA" id="ARBA00006525"/>
    </source>
</evidence>